<evidence type="ECO:0000313" key="3">
    <source>
        <dbReference type="Proteomes" id="UP000076096"/>
    </source>
</evidence>
<dbReference type="EMBL" id="CP015098">
    <property type="protein sequence ID" value="AMW15337.1"/>
    <property type="molecule type" value="Genomic_DNA"/>
</dbReference>
<organism evidence="2 3">
    <name type="scientific">Streptomyces qaidamensis</name>
    <dbReference type="NCBI Taxonomy" id="1783515"/>
    <lineage>
        <taxon>Bacteria</taxon>
        <taxon>Bacillati</taxon>
        <taxon>Actinomycetota</taxon>
        <taxon>Actinomycetes</taxon>
        <taxon>Kitasatosporales</taxon>
        <taxon>Streptomycetaceae</taxon>
        <taxon>Streptomyces</taxon>
        <taxon>Streptomyces aurantiacus group</taxon>
    </lineage>
</organism>
<keyword evidence="3" id="KW-1185">Reference proteome</keyword>
<evidence type="ECO:0000313" key="2">
    <source>
        <dbReference type="EMBL" id="AMW15337.1"/>
    </source>
</evidence>
<reference evidence="3" key="1">
    <citation type="submission" date="2016-04" db="EMBL/GenBank/DDBJ databases">
        <authorList>
            <person name="Zhang B."/>
        </authorList>
    </citation>
    <scope>NUCLEOTIDE SEQUENCE [LARGE SCALE GENOMIC DNA]</scope>
    <source>
        <strain evidence="3">S10</strain>
    </source>
</reference>
<dbReference type="STRING" id="1783515.A4E84_15135"/>
<gene>
    <name evidence="2" type="ORF">A4E84_15135</name>
</gene>
<sequence>MSTEDGVDNHLMWFTSSHSNGAGGECVECALAGDGILVRDSKIAGSHVIAASGDAWCSFTQAVKRLSARY</sequence>
<dbReference type="KEGG" id="stsi:A4E84_15135"/>
<dbReference type="Pfam" id="PF04149">
    <property type="entry name" value="DUF397"/>
    <property type="match status" value="1"/>
</dbReference>
<name>A0A143CD21_9ACTN</name>
<dbReference type="RefSeq" id="WP_062931457.1">
    <property type="nucleotide sequence ID" value="NZ_CP015098.1"/>
</dbReference>
<protein>
    <submittedName>
        <fullName evidence="2">DUF397 domain-containing protein</fullName>
    </submittedName>
</protein>
<feature type="domain" description="DUF397" evidence="1">
    <location>
        <begin position="12"/>
        <end position="64"/>
    </location>
</feature>
<dbReference type="InterPro" id="IPR007278">
    <property type="entry name" value="DUF397"/>
</dbReference>
<proteinExistence type="predicted"/>
<dbReference type="Proteomes" id="UP000076096">
    <property type="component" value="Chromosome"/>
</dbReference>
<dbReference type="AlphaFoldDB" id="A0A143CD21"/>
<evidence type="ECO:0000259" key="1">
    <source>
        <dbReference type="Pfam" id="PF04149"/>
    </source>
</evidence>
<accession>A0A143CD21</accession>